<dbReference type="GO" id="GO:0016491">
    <property type="term" value="F:oxidoreductase activity"/>
    <property type="evidence" value="ECO:0007669"/>
    <property type="project" value="InterPro"/>
</dbReference>
<dbReference type="RefSeq" id="XP_016583867.1">
    <property type="nucleotide sequence ID" value="XM_016728004.1"/>
</dbReference>
<accession>A0A0F2LZ74</accession>
<evidence type="ECO:0000313" key="3">
    <source>
        <dbReference type="EMBL" id="KJR81191.1"/>
    </source>
</evidence>
<feature type="domain" description="FAD-binding FR-type" evidence="2">
    <location>
        <begin position="376"/>
        <end position="517"/>
    </location>
</feature>
<name>A0A0F2LZ74_SPOSC</name>
<reference evidence="3 4" key="1">
    <citation type="journal article" date="2014" name="BMC Genomics">
        <title>Comparative genomics of the major fungal agents of human and animal Sporotrichosis: Sporothrix schenckii and Sporothrix brasiliensis.</title>
        <authorList>
            <person name="Teixeira M.M."/>
            <person name="de Almeida L.G."/>
            <person name="Kubitschek-Barreira P."/>
            <person name="Alves F.L."/>
            <person name="Kioshima E.S."/>
            <person name="Abadio A.K."/>
            <person name="Fernandes L."/>
            <person name="Derengowski L.S."/>
            <person name="Ferreira K.S."/>
            <person name="Souza R.C."/>
            <person name="Ruiz J.C."/>
            <person name="de Andrade N.C."/>
            <person name="Paes H.C."/>
            <person name="Nicola A.M."/>
            <person name="Albuquerque P."/>
            <person name="Gerber A.L."/>
            <person name="Martins V.P."/>
            <person name="Peconick L.D."/>
            <person name="Neto A.V."/>
            <person name="Chaucanez C.B."/>
            <person name="Silva P.A."/>
            <person name="Cunha O.L."/>
            <person name="de Oliveira F.F."/>
            <person name="dos Santos T.C."/>
            <person name="Barros A.L."/>
            <person name="Soares M.A."/>
            <person name="de Oliveira L.M."/>
            <person name="Marini M.M."/>
            <person name="Villalobos-Duno H."/>
            <person name="Cunha M.M."/>
            <person name="de Hoog S."/>
            <person name="da Silveira J.F."/>
            <person name="Henrissat B."/>
            <person name="Nino-Vega G.A."/>
            <person name="Cisalpino P.S."/>
            <person name="Mora-Montes H.M."/>
            <person name="Almeida S.R."/>
            <person name="Stajich J.E."/>
            <person name="Lopes-Bezerra L.M."/>
            <person name="Vasconcelos A.T."/>
            <person name="Felipe M.S."/>
        </authorList>
    </citation>
    <scope>NUCLEOTIDE SEQUENCE [LARGE SCALE GENOMIC DNA]</scope>
    <source>
        <strain evidence="3 4">1099-18</strain>
    </source>
</reference>
<comment type="caution">
    <text evidence="3">The sequence shown here is derived from an EMBL/GenBank/DDBJ whole genome shotgun (WGS) entry which is preliminary data.</text>
</comment>
<dbReference type="SUPFAM" id="SSF50475">
    <property type="entry name" value="FMN-binding split barrel"/>
    <property type="match status" value="1"/>
</dbReference>
<evidence type="ECO:0000259" key="2">
    <source>
        <dbReference type="PROSITE" id="PS51384"/>
    </source>
</evidence>
<dbReference type="AlphaFoldDB" id="A0A0F2LZ74"/>
<dbReference type="GeneID" id="27663281"/>
<sequence>MATIQEHSIQWHEGEIAMQRLLNGPHYNRPNPTSTGLSQAHAYRIAVSPLAAFGALDRKGRPWTTVLGGSPQFAQAVAPGVLGVQSIVDLDYDPVVDALFGGDEDNGGAKGNGELQRPGPEYGPIMAGLSINLITRDRVKLAGRMIAGAVSMRPDGPVGEEGAHLGRIGKMQLSLLVQEALGNCPKYLNQKRIMVHKPRPQLVYDSDKSPGPLPRAGFELIEGADLFFLSSTDGKTMDTNHRGGSPGFLRVADEGGQSPNHTALTLVYPEFSGNRLYQTLGNLKVNPLVGVVIPDFETGNVVYLTGRTKILVGPEARAYLPHTKLAVRIEVERTIFVTDGLPFRGETIDFSPYNPPVQPLLCKALVADEHGTVEKQEPIAMAIISGRQVLSPSIARFTFILKATSKINATQLQWQAGQYITLDFGTELDLGWSHMRDDDPQSLNDDFVRTFTISSPPPSPPSPHTTGPLKKSPPVVSIELTLRRHGPVTKLLWRRDLRVPLETPVLAFGGDRNFHITSPRHVTEKAESQEAIFIASGIGITPILAQAPRLLSCQGLGAGVQLRVLWSLRTSDLSVAADSFDRISGLAKRTTVFATDASVSGEPKAAFKGLEEMGAVVVTGRRIQKVDIIPSHGGDQKMVRRRLYICTGPKMLADIQRWLPNEDMVWENFGF</sequence>
<dbReference type="PANTHER" id="PTHR42815:SF2">
    <property type="entry name" value="FAD-BINDING, PUTATIVE (AFU_ORTHOLOGUE AFUA_6G07600)-RELATED"/>
    <property type="match status" value="1"/>
</dbReference>
<evidence type="ECO:0000256" key="1">
    <source>
        <dbReference type="SAM" id="MobiDB-lite"/>
    </source>
</evidence>
<dbReference type="Gene3D" id="3.40.50.80">
    <property type="entry name" value="Nucleotide-binding domain of ferredoxin-NADP reductase (FNR) module"/>
    <property type="match status" value="1"/>
</dbReference>
<proteinExistence type="predicted"/>
<dbReference type="InterPro" id="IPR017927">
    <property type="entry name" value="FAD-bd_FR_type"/>
</dbReference>
<dbReference type="SUPFAM" id="SSF52343">
    <property type="entry name" value="Ferredoxin reductase-like, C-terminal NADP-linked domain"/>
    <property type="match status" value="1"/>
</dbReference>
<dbReference type="Proteomes" id="UP000033710">
    <property type="component" value="Unassembled WGS sequence"/>
</dbReference>
<dbReference type="OrthoDB" id="436496at2759"/>
<dbReference type="PROSITE" id="PS51384">
    <property type="entry name" value="FAD_FR"/>
    <property type="match status" value="1"/>
</dbReference>
<evidence type="ECO:0000313" key="4">
    <source>
        <dbReference type="Proteomes" id="UP000033710"/>
    </source>
</evidence>
<feature type="region of interest" description="Disordered" evidence="1">
    <location>
        <begin position="452"/>
        <end position="472"/>
    </location>
</feature>
<dbReference type="PANTHER" id="PTHR42815">
    <property type="entry name" value="FAD-BINDING, PUTATIVE (AFU_ORTHOLOGUE AFUA_6G07600)-RELATED"/>
    <property type="match status" value="1"/>
</dbReference>
<dbReference type="Gene3D" id="2.30.110.10">
    <property type="entry name" value="Electron Transport, Fmn-binding Protein, Chain A"/>
    <property type="match status" value="1"/>
</dbReference>
<dbReference type="EMBL" id="AXCR01000011">
    <property type="protein sequence ID" value="KJR81191.1"/>
    <property type="molecule type" value="Genomic_DNA"/>
</dbReference>
<protein>
    <recommendedName>
        <fullName evidence="2">FAD-binding FR-type domain-containing protein</fullName>
    </recommendedName>
</protein>
<reference evidence="3 4" key="2">
    <citation type="journal article" date="2015" name="Eukaryot. Cell">
        <title>Asexual propagation of a virulent clone complex in a human and feline outbreak of sporotrichosis.</title>
        <authorList>
            <person name="Teixeira Mde M."/>
            <person name="Rodrigues A.M."/>
            <person name="Tsui C.K."/>
            <person name="de Almeida L.G."/>
            <person name="Van Diepeningen A.D."/>
            <person name="van den Ende B.G."/>
            <person name="Fernandes G.F."/>
            <person name="Kano R."/>
            <person name="Hamelin R.C."/>
            <person name="Lopes-Bezerra L.M."/>
            <person name="Vasconcelos A.T."/>
            <person name="de Hoog S."/>
            <person name="de Camargo Z.P."/>
            <person name="Felipe M.S."/>
        </authorList>
    </citation>
    <scope>NUCLEOTIDE SEQUENCE [LARGE SCALE GENOMIC DNA]</scope>
    <source>
        <strain evidence="3 4">1099-18</strain>
    </source>
</reference>
<dbReference type="KEGG" id="ssck:SPSK_01073"/>
<organism evidence="3 4">
    <name type="scientific">Sporothrix schenckii 1099-18</name>
    <dbReference type="NCBI Taxonomy" id="1397361"/>
    <lineage>
        <taxon>Eukaryota</taxon>
        <taxon>Fungi</taxon>
        <taxon>Dikarya</taxon>
        <taxon>Ascomycota</taxon>
        <taxon>Pezizomycotina</taxon>
        <taxon>Sordariomycetes</taxon>
        <taxon>Sordariomycetidae</taxon>
        <taxon>Ophiostomatales</taxon>
        <taxon>Ophiostomataceae</taxon>
        <taxon>Sporothrix</taxon>
    </lineage>
</organism>
<dbReference type="VEuPathDB" id="FungiDB:SPSK_01073"/>
<gene>
    <name evidence="3" type="ORF">SPSK_01073</name>
</gene>
<dbReference type="InterPro" id="IPR039261">
    <property type="entry name" value="FNR_nucleotide-bd"/>
</dbReference>
<dbReference type="InterPro" id="IPR012349">
    <property type="entry name" value="Split_barrel_FMN-bd"/>
</dbReference>